<gene>
    <name evidence="6" type="ORF">GCM10011409_11050</name>
</gene>
<dbReference type="Gene3D" id="3.90.1150.10">
    <property type="entry name" value="Aspartate Aminotransferase, domain 1"/>
    <property type="match status" value="1"/>
</dbReference>
<dbReference type="EMBL" id="BMJD01000005">
    <property type="protein sequence ID" value="GGB35389.1"/>
    <property type="molecule type" value="Genomic_DNA"/>
</dbReference>
<keyword evidence="4 5" id="KW-0663">Pyridoxal phosphate</keyword>
<keyword evidence="3" id="KW-0808">Transferase</keyword>
<dbReference type="InterPro" id="IPR015424">
    <property type="entry name" value="PyrdxlP-dep_Trfase"/>
</dbReference>
<evidence type="ECO:0000256" key="5">
    <source>
        <dbReference type="RuleBase" id="RU362118"/>
    </source>
</evidence>
<proteinExistence type="inferred from homology"/>
<reference evidence="6" key="1">
    <citation type="journal article" date="2014" name="Int. J. Syst. Evol. Microbiol.">
        <title>Complete genome sequence of Corynebacterium casei LMG S-19264T (=DSM 44701T), isolated from a smear-ripened cheese.</title>
        <authorList>
            <consortium name="US DOE Joint Genome Institute (JGI-PGF)"/>
            <person name="Walter F."/>
            <person name="Albersmeier A."/>
            <person name="Kalinowski J."/>
            <person name="Ruckert C."/>
        </authorList>
    </citation>
    <scope>NUCLEOTIDE SEQUENCE</scope>
    <source>
        <strain evidence="6">CGMCC 1.15454</strain>
    </source>
</reference>
<comment type="similarity">
    <text evidence="2 5">Belongs to the trans-sulfuration enzymes family.</text>
</comment>
<dbReference type="GO" id="GO:0004124">
    <property type="term" value="F:cysteine synthase activity"/>
    <property type="evidence" value="ECO:0007669"/>
    <property type="project" value="TreeGrafter"/>
</dbReference>
<evidence type="ECO:0000313" key="7">
    <source>
        <dbReference type="Proteomes" id="UP000621492"/>
    </source>
</evidence>
<dbReference type="Pfam" id="PF01053">
    <property type="entry name" value="Cys_Met_Meta_PP"/>
    <property type="match status" value="1"/>
</dbReference>
<organism evidence="6 7">
    <name type="scientific">Lentibacillus populi</name>
    <dbReference type="NCBI Taxonomy" id="1827502"/>
    <lineage>
        <taxon>Bacteria</taxon>
        <taxon>Bacillati</taxon>
        <taxon>Bacillota</taxon>
        <taxon>Bacilli</taxon>
        <taxon>Bacillales</taxon>
        <taxon>Bacillaceae</taxon>
        <taxon>Lentibacillus</taxon>
    </lineage>
</organism>
<dbReference type="SUPFAM" id="SSF53383">
    <property type="entry name" value="PLP-dependent transferases"/>
    <property type="match status" value="1"/>
</dbReference>
<comment type="cofactor">
    <cofactor evidence="1 5">
        <name>pyridoxal 5'-phosphate</name>
        <dbReference type="ChEBI" id="CHEBI:597326"/>
    </cofactor>
</comment>
<dbReference type="GO" id="GO:0003961">
    <property type="term" value="F:O-acetylhomoserine aminocarboxypropyltransferase activity"/>
    <property type="evidence" value="ECO:0007669"/>
    <property type="project" value="TreeGrafter"/>
</dbReference>
<evidence type="ECO:0000256" key="1">
    <source>
        <dbReference type="ARBA" id="ARBA00001933"/>
    </source>
</evidence>
<accession>A0A9W5TVV2</accession>
<dbReference type="GO" id="GO:0071269">
    <property type="term" value="P:L-homocysteine biosynthetic process"/>
    <property type="evidence" value="ECO:0007669"/>
    <property type="project" value="TreeGrafter"/>
</dbReference>
<dbReference type="InterPro" id="IPR015422">
    <property type="entry name" value="PyrdxlP-dep_Trfase_small"/>
</dbReference>
<keyword evidence="7" id="KW-1185">Reference proteome</keyword>
<name>A0A9W5TVV2_9BACI</name>
<evidence type="ECO:0000313" key="6">
    <source>
        <dbReference type="EMBL" id="GGB35389.1"/>
    </source>
</evidence>
<dbReference type="InterPro" id="IPR006235">
    <property type="entry name" value="OAc-hSer/O-AcSer_sulfhydrylase"/>
</dbReference>
<reference evidence="6" key="2">
    <citation type="submission" date="2020-09" db="EMBL/GenBank/DDBJ databases">
        <authorList>
            <person name="Sun Q."/>
            <person name="Zhou Y."/>
        </authorList>
    </citation>
    <scope>NUCLEOTIDE SEQUENCE</scope>
    <source>
        <strain evidence="6">CGMCC 1.15454</strain>
    </source>
</reference>
<dbReference type="GO" id="GO:0005737">
    <property type="term" value="C:cytoplasm"/>
    <property type="evidence" value="ECO:0007669"/>
    <property type="project" value="TreeGrafter"/>
</dbReference>
<dbReference type="GO" id="GO:0030170">
    <property type="term" value="F:pyridoxal phosphate binding"/>
    <property type="evidence" value="ECO:0007669"/>
    <property type="project" value="InterPro"/>
</dbReference>
<protein>
    <recommendedName>
        <fullName evidence="8">O-acetylhomoserine sulfhydrylase</fullName>
    </recommendedName>
</protein>
<comment type="caution">
    <text evidence="6">The sequence shown here is derived from an EMBL/GenBank/DDBJ whole genome shotgun (WGS) entry which is preliminary data.</text>
</comment>
<dbReference type="PANTHER" id="PTHR43797:SF2">
    <property type="entry name" value="HOMOCYSTEINE_CYSTEINE SYNTHASE"/>
    <property type="match status" value="1"/>
</dbReference>
<dbReference type="GO" id="GO:0019346">
    <property type="term" value="P:transsulfuration"/>
    <property type="evidence" value="ECO:0007669"/>
    <property type="project" value="InterPro"/>
</dbReference>
<sequence length="306" mass="33887">MRDIGACLSPQNAFLLLQGLETLHLRVERHNQNAEEVAAYLNNHPAVEWINYPGLKDHPAHVLATKYLQNGFGSIITFGIKGGREAGRKLIDNISIWSHVANVGDAKSLIINPASTTHQQLSPEDLQKSGVSEELVRLSIGIERVHDILVDLDQAIAKATNSKASFQTTNEDAVKWLLSSPFDRTGGNVRQKAIAVISKENDSGLQTDKLKRLGYQIVTVNDDEQLNDLPFTIDAVWLEEGSVPASFIEQFINKQGKILWIEKPNVTDQTLEHAEAAGIKVITGVKPYDEFARLRSKKPEQTTVQV</sequence>
<dbReference type="PANTHER" id="PTHR43797">
    <property type="entry name" value="HOMOCYSTEINE/CYSTEINE SYNTHASE"/>
    <property type="match status" value="1"/>
</dbReference>
<evidence type="ECO:0000256" key="4">
    <source>
        <dbReference type="ARBA" id="ARBA00022898"/>
    </source>
</evidence>
<evidence type="ECO:0008006" key="8">
    <source>
        <dbReference type="Google" id="ProtNLM"/>
    </source>
</evidence>
<dbReference type="GO" id="GO:0006535">
    <property type="term" value="P:cysteine biosynthetic process from serine"/>
    <property type="evidence" value="ECO:0007669"/>
    <property type="project" value="TreeGrafter"/>
</dbReference>
<evidence type="ECO:0000256" key="3">
    <source>
        <dbReference type="ARBA" id="ARBA00022679"/>
    </source>
</evidence>
<dbReference type="InterPro" id="IPR000277">
    <property type="entry name" value="Cys/Met-Metab_PyrdxlP-dep_enz"/>
</dbReference>
<dbReference type="Proteomes" id="UP000621492">
    <property type="component" value="Unassembled WGS sequence"/>
</dbReference>
<dbReference type="AlphaFoldDB" id="A0A9W5TVV2"/>
<evidence type="ECO:0000256" key="2">
    <source>
        <dbReference type="ARBA" id="ARBA00009077"/>
    </source>
</evidence>